<dbReference type="Proteomes" id="UP000355283">
    <property type="component" value="Unassembled WGS sequence"/>
</dbReference>
<dbReference type="Gene3D" id="3.30.56.110">
    <property type="entry name" value="Protein of unknown function DUF2237"/>
    <property type="match status" value="1"/>
</dbReference>
<sequence>MRPCARKADIKSFTTIASLFLLSSLSTRSAYGFLALRQASASFNVCVAGATPSGKADEKPTSPQGQSAFVRSLFTDVAERRDKEQASIKEEAKAAAAQRLEAAKMRGEINVLGGPLELCGTDPMTGFTREGCCTTGPMDLGSHTVCAVVSDDFLRYSKARGNDLMTPRPEYSFPGLKPGDRWCLCASRWAEAYDEGVACAVDLKATHIKALDVCNLNALIEHALEPPPSQEGEGAGGGEGDEKEQSGAQKASAGKKEDL</sequence>
<dbReference type="AlphaFoldDB" id="A0A4D9CW72"/>
<evidence type="ECO:0000313" key="2">
    <source>
        <dbReference type="EMBL" id="TFJ82844.1"/>
    </source>
</evidence>
<reference evidence="2 3" key="1">
    <citation type="submission" date="2019-01" db="EMBL/GenBank/DDBJ databases">
        <title>Nuclear Genome Assembly of the Microalgal Biofuel strain Nannochloropsis salina CCMP1776.</title>
        <authorList>
            <person name="Hovde B."/>
        </authorList>
    </citation>
    <scope>NUCLEOTIDE SEQUENCE [LARGE SCALE GENOMIC DNA]</scope>
    <source>
        <strain evidence="2 3">CCMP1776</strain>
    </source>
</reference>
<dbReference type="PANTHER" id="PTHR37466:SF1">
    <property type="entry name" value="SLR1628 PROTEIN"/>
    <property type="match status" value="1"/>
</dbReference>
<dbReference type="Pfam" id="PF09996">
    <property type="entry name" value="DUF2237"/>
    <property type="match status" value="1"/>
</dbReference>
<evidence type="ECO:0008006" key="4">
    <source>
        <dbReference type="Google" id="ProtNLM"/>
    </source>
</evidence>
<name>A0A4D9CW72_9STRA</name>
<organism evidence="2 3">
    <name type="scientific">Nannochloropsis salina CCMP1776</name>
    <dbReference type="NCBI Taxonomy" id="1027361"/>
    <lineage>
        <taxon>Eukaryota</taxon>
        <taxon>Sar</taxon>
        <taxon>Stramenopiles</taxon>
        <taxon>Ochrophyta</taxon>
        <taxon>Eustigmatophyceae</taxon>
        <taxon>Eustigmatales</taxon>
        <taxon>Monodopsidaceae</taxon>
        <taxon>Microchloropsis</taxon>
        <taxon>Microchloropsis salina</taxon>
    </lineage>
</organism>
<feature type="region of interest" description="Disordered" evidence="1">
    <location>
        <begin position="224"/>
        <end position="259"/>
    </location>
</feature>
<accession>A0A4D9CW72</accession>
<dbReference type="InterPro" id="IPR018714">
    <property type="entry name" value="DUF2237"/>
</dbReference>
<dbReference type="OrthoDB" id="1517790at2759"/>
<comment type="caution">
    <text evidence="2">The sequence shown here is derived from an EMBL/GenBank/DDBJ whole genome shotgun (WGS) entry which is preliminary data.</text>
</comment>
<gene>
    <name evidence="2" type="ORF">NSK_005851</name>
</gene>
<evidence type="ECO:0000256" key="1">
    <source>
        <dbReference type="SAM" id="MobiDB-lite"/>
    </source>
</evidence>
<evidence type="ECO:0000313" key="3">
    <source>
        <dbReference type="Proteomes" id="UP000355283"/>
    </source>
</evidence>
<dbReference type="EMBL" id="SDOX01000093">
    <property type="protein sequence ID" value="TFJ82844.1"/>
    <property type="molecule type" value="Genomic_DNA"/>
</dbReference>
<protein>
    <recommendedName>
        <fullName evidence="4">DUF2237 domain-containing protein</fullName>
    </recommendedName>
</protein>
<dbReference type="PANTHER" id="PTHR37466">
    <property type="entry name" value="SLR1628 PROTEIN"/>
    <property type="match status" value="1"/>
</dbReference>
<keyword evidence="3" id="KW-1185">Reference proteome</keyword>
<proteinExistence type="predicted"/>